<accession>A0A450WXX1</accession>
<feature type="domain" description="Cyclic GMP-AMP synthase DncV-like nucleotidyltransferase" evidence="11">
    <location>
        <begin position="71"/>
        <end position="151"/>
    </location>
</feature>
<dbReference type="CDD" id="cd05400">
    <property type="entry name" value="NT_2-5OAS_ClassI-CCAase"/>
    <property type="match status" value="1"/>
</dbReference>
<proteinExistence type="predicted"/>
<dbReference type="GO" id="GO:0051607">
    <property type="term" value="P:defense response to virus"/>
    <property type="evidence" value="ECO:0007669"/>
    <property type="project" value="UniProtKB-KW"/>
</dbReference>
<evidence type="ECO:0000256" key="1">
    <source>
        <dbReference type="ARBA" id="ARBA00022679"/>
    </source>
</evidence>
<dbReference type="InterPro" id="IPR006116">
    <property type="entry name" value="NT_2-5OAS_ClassI-CCAase"/>
</dbReference>
<keyword evidence="5" id="KW-0067">ATP-binding</keyword>
<evidence type="ECO:0000256" key="6">
    <source>
        <dbReference type="ARBA" id="ARBA00022842"/>
    </source>
</evidence>
<dbReference type="GO" id="GO:0016779">
    <property type="term" value="F:nucleotidyltransferase activity"/>
    <property type="evidence" value="ECO:0007669"/>
    <property type="project" value="InterPro"/>
</dbReference>
<sequence length="362" mass="40455">MSETTYKAFYIKVTPQGDIMGIQTQFLKFHDAIKLGRQDDAYKDARDKDDSITGEVKQAFRDTGYPVIEDFIQGSFSTDTGIKRKGADFDIDRAIVIDADADKAPDNPVTPKVKLCDDVLVPRGFQEAKVKMPCVTANYKGLNLHIDFPVYRKSGSRYELAVGKEYSDEQHKKWESSDPRGLISWINDKSSYGSSGDEKRAQYKRIVRYLKRWRDEKFSGGVGKKVYSIGLTIMAKESFRPFLDWDGAPNDLIAMKDTVAAMLAGRYFPGYQNQYALDVPLPVMPYRNVFANSAMDTTTQIKNKLEHFKKKLAEAAAESDLMRQCQLLNGLFGEAFEIPKGSSSGRKTVFASAGAVGTSQGA</sequence>
<keyword evidence="2" id="KW-0548">Nucleotidyltransferase</keyword>
<dbReference type="InterPro" id="IPR048445">
    <property type="entry name" value="DncV-like_NTFase"/>
</dbReference>
<evidence type="ECO:0000313" key="12">
    <source>
        <dbReference type="EMBL" id="VFK21894.1"/>
    </source>
</evidence>
<keyword evidence="4" id="KW-0547">Nucleotide-binding</keyword>
<keyword evidence="7" id="KW-0546">Nucleotide metabolism</keyword>
<protein>
    <recommendedName>
        <fullName evidence="9">Cyclic GMP-AMP synthase</fullName>
    </recommendedName>
</protein>
<keyword evidence="1" id="KW-0808">Transferase</keyword>
<evidence type="ECO:0000256" key="7">
    <source>
        <dbReference type="ARBA" id="ARBA00023080"/>
    </source>
</evidence>
<dbReference type="Pfam" id="PF21654">
    <property type="entry name" value="DncV-like_NTFase"/>
    <property type="match status" value="1"/>
</dbReference>
<evidence type="ECO:0000256" key="9">
    <source>
        <dbReference type="ARBA" id="ARBA00044145"/>
    </source>
</evidence>
<name>A0A450WXX1_9GAMM</name>
<keyword evidence="6" id="KW-0460">Magnesium</keyword>
<evidence type="ECO:0000256" key="10">
    <source>
        <dbReference type="ARBA" id="ARBA00048304"/>
    </source>
</evidence>
<dbReference type="EMBL" id="CAADFN010000106">
    <property type="protein sequence ID" value="VFK21894.1"/>
    <property type="molecule type" value="Genomic_DNA"/>
</dbReference>
<evidence type="ECO:0000256" key="2">
    <source>
        <dbReference type="ARBA" id="ARBA00022695"/>
    </source>
</evidence>
<evidence type="ECO:0000256" key="8">
    <source>
        <dbReference type="ARBA" id="ARBA00023118"/>
    </source>
</evidence>
<gene>
    <name evidence="12" type="ORF">BECKLFY1418C_GA0070996_11062</name>
</gene>
<dbReference type="AlphaFoldDB" id="A0A450WXX1"/>
<comment type="catalytic activity">
    <reaction evidence="10">
        <text>GTP + ATP = 3',3'-cGAMP + 2 diphosphate</text>
        <dbReference type="Rhea" id="RHEA:35647"/>
        <dbReference type="ChEBI" id="CHEBI:30616"/>
        <dbReference type="ChEBI" id="CHEBI:33019"/>
        <dbReference type="ChEBI" id="CHEBI:37565"/>
        <dbReference type="ChEBI" id="CHEBI:71501"/>
    </reaction>
    <physiologicalReaction direction="left-to-right" evidence="10">
        <dbReference type="Rhea" id="RHEA:35648"/>
    </physiologicalReaction>
</comment>
<keyword evidence="3" id="KW-0479">Metal-binding</keyword>
<keyword evidence="8" id="KW-0051">Antiviral defense</keyword>
<evidence type="ECO:0000256" key="3">
    <source>
        <dbReference type="ARBA" id="ARBA00022723"/>
    </source>
</evidence>
<organism evidence="12">
    <name type="scientific">Candidatus Kentrum sp. LFY</name>
    <dbReference type="NCBI Taxonomy" id="2126342"/>
    <lineage>
        <taxon>Bacteria</taxon>
        <taxon>Pseudomonadati</taxon>
        <taxon>Pseudomonadota</taxon>
        <taxon>Gammaproteobacteria</taxon>
        <taxon>Candidatus Kentrum</taxon>
    </lineage>
</organism>
<evidence type="ECO:0000256" key="5">
    <source>
        <dbReference type="ARBA" id="ARBA00022840"/>
    </source>
</evidence>
<evidence type="ECO:0000259" key="11">
    <source>
        <dbReference type="Pfam" id="PF21654"/>
    </source>
</evidence>
<evidence type="ECO:0000256" key="4">
    <source>
        <dbReference type="ARBA" id="ARBA00022741"/>
    </source>
</evidence>
<reference evidence="12" key="1">
    <citation type="submission" date="2019-02" db="EMBL/GenBank/DDBJ databases">
        <authorList>
            <person name="Gruber-Vodicka R. H."/>
            <person name="Seah K. B. B."/>
        </authorList>
    </citation>
    <scope>NUCLEOTIDE SEQUENCE</scope>
    <source>
        <strain evidence="12">BECK_BY7</strain>
    </source>
</reference>